<gene>
    <name evidence="1" type="ORF">LHYA1_G000772</name>
</gene>
<accession>A0A8H8R985</accession>
<dbReference type="Proteomes" id="UP000431533">
    <property type="component" value="Unassembled WGS sequence"/>
</dbReference>
<sequence>MAEPRKIELQSPEDLQHLIAIARRAANEKIDQALPPMEGDVEDAMRKAVEKDVHNYINNVYTATFPSITLNGLTPDPEILQKTDINTQGVEEEYEPFNAKLFSRAKDLARQEEDLIEEIAALRRKVPGKVLEATKKGYREGVEADEEAVRGVEERVRGGVVRGDVLGVRALDRQGGVEAGWKEGVEGLQRVLGEMPGVVARCERAGKAEGYVDGMEGK</sequence>
<dbReference type="GeneID" id="41980970"/>
<comment type="caution">
    <text evidence="1">The sequence shown here is derived from an EMBL/GenBank/DDBJ whole genome shotgun (WGS) entry which is preliminary data.</text>
</comment>
<dbReference type="RefSeq" id="XP_031009700.1">
    <property type="nucleotide sequence ID" value="XM_031145761.1"/>
</dbReference>
<dbReference type="PANTHER" id="PTHR31749">
    <property type="entry name" value="KINETOCHORE-ASSOCIATED PROTEIN NSL1 HOMOLOG"/>
    <property type="match status" value="1"/>
</dbReference>
<dbReference type="EMBL" id="QGMH01000003">
    <property type="protein sequence ID" value="TVY30916.1"/>
    <property type="molecule type" value="Genomic_DNA"/>
</dbReference>
<dbReference type="GO" id="GO:0000444">
    <property type="term" value="C:MIS12/MIND type complex"/>
    <property type="evidence" value="ECO:0007669"/>
    <property type="project" value="TreeGrafter"/>
</dbReference>
<protein>
    <recommendedName>
        <fullName evidence="3">Kinetochore protein mis14</fullName>
    </recommendedName>
</protein>
<dbReference type="Pfam" id="PF08641">
    <property type="entry name" value="Mis14"/>
    <property type="match status" value="1"/>
</dbReference>
<organism evidence="1 2">
    <name type="scientific">Lachnellula hyalina</name>
    <dbReference type="NCBI Taxonomy" id="1316788"/>
    <lineage>
        <taxon>Eukaryota</taxon>
        <taxon>Fungi</taxon>
        <taxon>Dikarya</taxon>
        <taxon>Ascomycota</taxon>
        <taxon>Pezizomycotina</taxon>
        <taxon>Leotiomycetes</taxon>
        <taxon>Helotiales</taxon>
        <taxon>Lachnaceae</taxon>
        <taxon>Lachnellula</taxon>
    </lineage>
</organism>
<evidence type="ECO:0008006" key="3">
    <source>
        <dbReference type="Google" id="ProtNLM"/>
    </source>
</evidence>
<reference evidence="1 2" key="1">
    <citation type="submission" date="2018-05" db="EMBL/GenBank/DDBJ databases">
        <title>Genome sequencing and assembly of the regulated plant pathogen Lachnellula willkommii and related sister species for the development of diagnostic species identification markers.</title>
        <authorList>
            <person name="Giroux E."/>
            <person name="Bilodeau G."/>
        </authorList>
    </citation>
    <scope>NUCLEOTIDE SEQUENCE [LARGE SCALE GENOMIC DNA]</scope>
    <source>
        <strain evidence="1 2">CBS 185.66</strain>
    </source>
</reference>
<dbReference type="PANTHER" id="PTHR31749:SF3">
    <property type="entry name" value="KINETOCHORE-ASSOCIATED PROTEIN NSL1 HOMOLOG"/>
    <property type="match status" value="1"/>
</dbReference>
<dbReference type="AlphaFoldDB" id="A0A8H8R985"/>
<dbReference type="InterPro" id="IPR013950">
    <property type="entry name" value="Mis14/Nsl1"/>
</dbReference>
<name>A0A8H8R985_9HELO</name>
<dbReference type="GO" id="GO:0000070">
    <property type="term" value="P:mitotic sister chromatid segregation"/>
    <property type="evidence" value="ECO:0007669"/>
    <property type="project" value="InterPro"/>
</dbReference>
<dbReference type="OrthoDB" id="2135762at2759"/>
<evidence type="ECO:0000313" key="2">
    <source>
        <dbReference type="Proteomes" id="UP000431533"/>
    </source>
</evidence>
<evidence type="ECO:0000313" key="1">
    <source>
        <dbReference type="EMBL" id="TVY30916.1"/>
    </source>
</evidence>
<proteinExistence type="predicted"/>
<keyword evidence="2" id="KW-1185">Reference proteome</keyword>